<evidence type="ECO:0000313" key="3">
    <source>
        <dbReference type="Proteomes" id="UP001215598"/>
    </source>
</evidence>
<feature type="region of interest" description="Disordered" evidence="1">
    <location>
        <begin position="339"/>
        <end position="359"/>
    </location>
</feature>
<organism evidence="2 3">
    <name type="scientific">Mycena metata</name>
    <dbReference type="NCBI Taxonomy" id="1033252"/>
    <lineage>
        <taxon>Eukaryota</taxon>
        <taxon>Fungi</taxon>
        <taxon>Dikarya</taxon>
        <taxon>Basidiomycota</taxon>
        <taxon>Agaricomycotina</taxon>
        <taxon>Agaricomycetes</taxon>
        <taxon>Agaricomycetidae</taxon>
        <taxon>Agaricales</taxon>
        <taxon>Marasmiineae</taxon>
        <taxon>Mycenaceae</taxon>
        <taxon>Mycena</taxon>
    </lineage>
</organism>
<feature type="compositionally biased region" description="Gly residues" evidence="1">
    <location>
        <begin position="380"/>
        <end position="389"/>
    </location>
</feature>
<keyword evidence="3" id="KW-1185">Reference proteome</keyword>
<feature type="region of interest" description="Disordered" evidence="1">
    <location>
        <begin position="380"/>
        <end position="399"/>
    </location>
</feature>
<feature type="compositionally biased region" description="Basic residues" evidence="1">
    <location>
        <begin position="343"/>
        <end position="354"/>
    </location>
</feature>
<proteinExistence type="predicted"/>
<gene>
    <name evidence="2" type="ORF">B0H16DRAFT_1481901</name>
</gene>
<reference evidence="2" key="1">
    <citation type="submission" date="2023-03" db="EMBL/GenBank/DDBJ databases">
        <title>Massive genome expansion in bonnet fungi (Mycena s.s.) driven by repeated elements and novel gene families across ecological guilds.</title>
        <authorList>
            <consortium name="Lawrence Berkeley National Laboratory"/>
            <person name="Harder C.B."/>
            <person name="Miyauchi S."/>
            <person name="Viragh M."/>
            <person name="Kuo A."/>
            <person name="Thoen E."/>
            <person name="Andreopoulos B."/>
            <person name="Lu D."/>
            <person name="Skrede I."/>
            <person name="Drula E."/>
            <person name="Henrissat B."/>
            <person name="Morin E."/>
            <person name="Kohler A."/>
            <person name="Barry K."/>
            <person name="LaButti K."/>
            <person name="Morin E."/>
            <person name="Salamov A."/>
            <person name="Lipzen A."/>
            <person name="Mereny Z."/>
            <person name="Hegedus B."/>
            <person name="Baldrian P."/>
            <person name="Stursova M."/>
            <person name="Weitz H."/>
            <person name="Taylor A."/>
            <person name="Grigoriev I.V."/>
            <person name="Nagy L.G."/>
            <person name="Martin F."/>
            <person name="Kauserud H."/>
        </authorList>
    </citation>
    <scope>NUCLEOTIDE SEQUENCE</scope>
    <source>
        <strain evidence="2">CBHHK182m</strain>
    </source>
</reference>
<dbReference type="Proteomes" id="UP001215598">
    <property type="component" value="Unassembled WGS sequence"/>
</dbReference>
<name>A0AAD7GW60_9AGAR</name>
<protein>
    <submittedName>
        <fullName evidence="2">Uncharacterized protein</fullName>
    </submittedName>
</protein>
<sequence length="399" mass="43618">MDINILEINIDQYKDAIEGPKTYDIAALGWTPPSVLENHKDYVGEEVAAAPDDCVAVVVIASDFVDRTRASDAVKAILRAELVPDADKIGSFPAIPKVGGTADNNLQIMPFTQIITNCTAAFKLRLAADPVLHGVHEGAPTSFYCIPARPPTPFIFTVFVGFTADAPDQNVKAALFTTLIGRPDFLQMVNEDHSNIPRELKPEIVLAVAIHWGTVSKCTVYRGGRQSLSLTAHRIMFPPISKDPAMNQRLQNYIMSPDFFVDARQFGEGRPWYKGPAKSPKYMGCDQCHGIDHYKEFCPIATSKRFLEIHGLAEPDTNLSSIPTSLLAAQELPSEWTSVNYRGRGRGRGGPRGHYRGDNGYNGGQYSGYNSGYNGGYNGGGRGRGGGSSSRGYTYKPYF</sequence>
<dbReference type="EMBL" id="JARKIB010000455">
    <property type="protein sequence ID" value="KAJ7706633.1"/>
    <property type="molecule type" value="Genomic_DNA"/>
</dbReference>
<evidence type="ECO:0000313" key="2">
    <source>
        <dbReference type="EMBL" id="KAJ7706633.1"/>
    </source>
</evidence>
<accession>A0AAD7GW60</accession>
<comment type="caution">
    <text evidence="2">The sequence shown here is derived from an EMBL/GenBank/DDBJ whole genome shotgun (WGS) entry which is preliminary data.</text>
</comment>
<evidence type="ECO:0000256" key="1">
    <source>
        <dbReference type="SAM" id="MobiDB-lite"/>
    </source>
</evidence>
<dbReference type="AlphaFoldDB" id="A0AAD7GW60"/>